<evidence type="ECO:0000256" key="1">
    <source>
        <dbReference type="SAM" id="MobiDB-lite"/>
    </source>
</evidence>
<dbReference type="PANTHER" id="PTHR35170">
    <property type="entry name" value="PROTEIN DD3-3"/>
    <property type="match status" value="1"/>
</dbReference>
<organism evidence="3 4">
    <name type="scientific">Stichopus japonicus</name>
    <name type="common">Sea cucumber</name>
    <dbReference type="NCBI Taxonomy" id="307972"/>
    <lineage>
        <taxon>Eukaryota</taxon>
        <taxon>Metazoa</taxon>
        <taxon>Echinodermata</taxon>
        <taxon>Eleutherozoa</taxon>
        <taxon>Echinozoa</taxon>
        <taxon>Holothuroidea</taxon>
        <taxon>Aspidochirotacea</taxon>
        <taxon>Aspidochirotida</taxon>
        <taxon>Stichopodidae</taxon>
        <taxon>Apostichopus</taxon>
    </lineage>
</organism>
<keyword evidence="4" id="KW-1185">Reference proteome</keyword>
<dbReference type="InterPro" id="IPR053320">
    <property type="entry name" value="Protein_DD3-3_O-glyco"/>
</dbReference>
<proteinExistence type="predicted"/>
<dbReference type="STRING" id="307972.A0A2G8LAC7"/>
<feature type="signal peptide" evidence="2">
    <location>
        <begin position="1"/>
        <end position="18"/>
    </location>
</feature>
<name>A0A2G8LAC7_STIJA</name>
<dbReference type="EMBL" id="MRZV01000150">
    <property type="protein sequence ID" value="PIK57202.1"/>
    <property type="molecule type" value="Genomic_DNA"/>
</dbReference>
<accession>A0A2G8LAC7</accession>
<evidence type="ECO:0000256" key="2">
    <source>
        <dbReference type="SAM" id="SignalP"/>
    </source>
</evidence>
<comment type="caution">
    <text evidence="3">The sequence shown here is derived from an EMBL/GenBank/DDBJ whole genome shotgun (WGS) entry which is preliminary data.</text>
</comment>
<feature type="chain" id="PRO_5013735285" evidence="2">
    <location>
        <begin position="19"/>
        <end position="77"/>
    </location>
</feature>
<sequence>MHLRCAAILTFLVAAVLGDVYFHNPRGSNNRLNEQSAERTNANRLFDSQNNNRGGYNAGDEGENAANNENQQYRMNT</sequence>
<evidence type="ECO:0000313" key="3">
    <source>
        <dbReference type="EMBL" id="PIK57202.1"/>
    </source>
</evidence>
<evidence type="ECO:0000313" key="4">
    <source>
        <dbReference type="Proteomes" id="UP000230750"/>
    </source>
</evidence>
<keyword evidence="2" id="KW-0732">Signal</keyword>
<reference evidence="3 4" key="1">
    <citation type="journal article" date="2017" name="PLoS Biol.">
        <title>The sea cucumber genome provides insights into morphological evolution and visceral regeneration.</title>
        <authorList>
            <person name="Zhang X."/>
            <person name="Sun L."/>
            <person name="Yuan J."/>
            <person name="Sun Y."/>
            <person name="Gao Y."/>
            <person name="Zhang L."/>
            <person name="Li S."/>
            <person name="Dai H."/>
            <person name="Hamel J.F."/>
            <person name="Liu C."/>
            <person name="Yu Y."/>
            <person name="Liu S."/>
            <person name="Lin W."/>
            <person name="Guo K."/>
            <person name="Jin S."/>
            <person name="Xu P."/>
            <person name="Storey K.B."/>
            <person name="Huan P."/>
            <person name="Zhang T."/>
            <person name="Zhou Y."/>
            <person name="Zhang J."/>
            <person name="Lin C."/>
            <person name="Li X."/>
            <person name="Xing L."/>
            <person name="Huo D."/>
            <person name="Sun M."/>
            <person name="Wang L."/>
            <person name="Mercier A."/>
            <person name="Li F."/>
            <person name="Yang H."/>
            <person name="Xiang J."/>
        </authorList>
    </citation>
    <scope>NUCLEOTIDE SEQUENCE [LARGE SCALE GENOMIC DNA]</scope>
    <source>
        <strain evidence="3">Shaxun</strain>
        <tissue evidence="3">Muscle</tissue>
    </source>
</reference>
<dbReference type="Proteomes" id="UP000230750">
    <property type="component" value="Unassembled WGS sequence"/>
</dbReference>
<dbReference type="OrthoDB" id="10061906at2759"/>
<feature type="compositionally biased region" description="Polar residues" evidence="1">
    <location>
        <begin position="27"/>
        <end position="53"/>
    </location>
</feature>
<feature type="region of interest" description="Disordered" evidence="1">
    <location>
        <begin position="27"/>
        <end position="77"/>
    </location>
</feature>
<dbReference type="PANTHER" id="PTHR35170:SF2">
    <property type="entry name" value="PROTEIN DD3-3"/>
    <property type="match status" value="1"/>
</dbReference>
<feature type="compositionally biased region" description="Low complexity" evidence="1">
    <location>
        <begin position="54"/>
        <end position="70"/>
    </location>
</feature>
<protein>
    <submittedName>
        <fullName evidence="3">Uncharacterized protein</fullName>
    </submittedName>
</protein>
<dbReference type="AlphaFoldDB" id="A0A2G8LAC7"/>
<gene>
    <name evidence="3" type="ORF">BSL78_05901</name>
</gene>